<protein>
    <submittedName>
        <fullName evidence="16">Fatty acid hydroxylase family protein</fullName>
    </submittedName>
</protein>
<dbReference type="InterPro" id="IPR014430">
    <property type="entry name" value="Scs7"/>
</dbReference>
<gene>
    <name evidence="16" type="ORF">CLV40_11754</name>
</gene>
<keyword evidence="10" id="KW-0560">Oxidoreductase</keyword>
<dbReference type="RefSeq" id="WP_104481587.1">
    <property type="nucleotide sequence ID" value="NZ_CP154825.1"/>
</dbReference>
<dbReference type="Proteomes" id="UP000239203">
    <property type="component" value="Unassembled WGS sequence"/>
</dbReference>
<evidence type="ECO:0000256" key="7">
    <source>
        <dbReference type="ARBA" id="ARBA00022832"/>
    </source>
</evidence>
<feature type="transmembrane region" description="Helical" evidence="14">
    <location>
        <begin position="80"/>
        <end position="96"/>
    </location>
</feature>
<dbReference type="PANTHER" id="PTHR12863:SF1">
    <property type="entry name" value="FATTY ACID 2-HYDROXYLASE"/>
    <property type="match status" value="1"/>
</dbReference>
<dbReference type="EMBL" id="PTIX01000017">
    <property type="protein sequence ID" value="PPK64815.1"/>
    <property type="molecule type" value="Genomic_DNA"/>
</dbReference>
<evidence type="ECO:0000256" key="11">
    <source>
        <dbReference type="ARBA" id="ARBA00023098"/>
    </source>
</evidence>
<feature type="transmembrane region" description="Helical" evidence="14">
    <location>
        <begin position="56"/>
        <end position="74"/>
    </location>
</feature>
<evidence type="ECO:0000256" key="6">
    <source>
        <dbReference type="ARBA" id="ARBA00022824"/>
    </source>
</evidence>
<keyword evidence="6" id="KW-0256">Endoplasmic reticulum</keyword>
<dbReference type="InterPro" id="IPR006694">
    <property type="entry name" value="Fatty_acid_hydroxylase"/>
</dbReference>
<evidence type="ECO:0000256" key="13">
    <source>
        <dbReference type="ARBA" id="ARBA00023160"/>
    </source>
</evidence>
<keyword evidence="3" id="KW-0444">Lipid biosynthesis</keyword>
<dbReference type="GO" id="GO:0016020">
    <property type="term" value="C:membrane"/>
    <property type="evidence" value="ECO:0007669"/>
    <property type="project" value="InterPro"/>
</dbReference>
<evidence type="ECO:0000256" key="8">
    <source>
        <dbReference type="ARBA" id="ARBA00022833"/>
    </source>
</evidence>
<evidence type="ECO:0000256" key="5">
    <source>
        <dbReference type="ARBA" id="ARBA00022723"/>
    </source>
</evidence>
<evidence type="ECO:0000259" key="15">
    <source>
        <dbReference type="Pfam" id="PF04116"/>
    </source>
</evidence>
<comment type="caution">
    <text evidence="16">The sequence shown here is derived from an EMBL/GenBank/DDBJ whole genome shotgun (WGS) entry which is preliminary data.</text>
</comment>
<keyword evidence="11" id="KW-0443">Lipid metabolism</keyword>
<keyword evidence="17" id="KW-1185">Reference proteome</keyword>
<evidence type="ECO:0000256" key="3">
    <source>
        <dbReference type="ARBA" id="ARBA00022516"/>
    </source>
</evidence>
<proteinExistence type="predicted"/>
<evidence type="ECO:0000256" key="9">
    <source>
        <dbReference type="ARBA" id="ARBA00022989"/>
    </source>
</evidence>
<keyword evidence="8" id="KW-0862">Zinc</keyword>
<accession>A0A2S6GHX3</accession>
<organism evidence="16 17">
    <name type="scientific">Actinokineospora auranticolor</name>
    <dbReference type="NCBI Taxonomy" id="155976"/>
    <lineage>
        <taxon>Bacteria</taxon>
        <taxon>Bacillati</taxon>
        <taxon>Actinomycetota</taxon>
        <taxon>Actinomycetes</taxon>
        <taxon>Pseudonocardiales</taxon>
        <taxon>Pseudonocardiaceae</taxon>
        <taxon>Actinokineospora</taxon>
    </lineage>
</organism>
<keyword evidence="7" id="KW-0276">Fatty acid metabolism</keyword>
<evidence type="ECO:0000313" key="17">
    <source>
        <dbReference type="Proteomes" id="UP000239203"/>
    </source>
</evidence>
<evidence type="ECO:0000256" key="2">
    <source>
        <dbReference type="ARBA" id="ARBA00004477"/>
    </source>
</evidence>
<dbReference type="PANTHER" id="PTHR12863">
    <property type="entry name" value="FATTY ACID HYDROXYLASE"/>
    <property type="match status" value="1"/>
</dbReference>
<keyword evidence="12 14" id="KW-0472">Membrane</keyword>
<comment type="subcellular location">
    <subcellularLocation>
        <location evidence="2">Endoplasmic reticulum membrane</location>
        <topology evidence="2">Multi-pass membrane protein</topology>
    </subcellularLocation>
</comment>
<dbReference type="Pfam" id="PF04116">
    <property type="entry name" value="FA_hydroxylase"/>
    <property type="match status" value="1"/>
</dbReference>
<keyword evidence="9 14" id="KW-1133">Transmembrane helix</keyword>
<evidence type="ECO:0000256" key="10">
    <source>
        <dbReference type="ARBA" id="ARBA00023002"/>
    </source>
</evidence>
<keyword evidence="4 14" id="KW-0812">Transmembrane</keyword>
<evidence type="ECO:0000313" key="16">
    <source>
        <dbReference type="EMBL" id="PPK64815.1"/>
    </source>
</evidence>
<evidence type="ECO:0000256" key="12">
    <source>
        <dbReference type="ARBA" id="ARBA00023136"/>
    </source>
</evidence>
<dbReference type="GO" id="GO:0006633">
    <property type="term" value="P:fatty acid biosynthetic process"/>
    <property type="evidence" value="ECO:0007669"/>
    <property type="project" value="UniProtKB-KW"/>
</dbReference>
<evidence type="ECO:0000256" key="1">
    <source>
        <dbReference type="ARBA" id="ARBA00001947"/>
    </source>
</evidence>
<keyword evidence="13" id="KW-0275">Fatty acid biosynthesis</keyword>
<evidence type="ECO:0000256" key="14">
    <source>
        <dbReference type="SAM" id="Phobius"/>
    </source>
</evidence>
<feature type="transmembrane region" description="Helical" evidence="14">
    <location>
        <begin position="6"/>
        <end position="26"/>
    </location>
</feature>
<reference evidence="16 17" key="1">
    <citation type="submission" date="2018-02" db="EMBL/GenBank/DDBJ databases">
        <title>Genomic Encyclopedia of Archaeal and Bacterial Type Strains, Phase II (KMG-II): from individual species to whole genera.</title>
        <authorList>
            <person name="Goeker M."/>
        </authorList>
    </citation>
    <scope>NUCLEOTIDE SEQUENCE [LARGE SCALE GENOMIC DNA]</scope>
    <source>
        <strain evidence="16 17">YU 961-1</strain>
    </source>
</reference>
<dbReference type="GO" id="GO:0005506">
    <property type="term" value="F:iron ion binding"/>
    <property type="evidence" value="ECO:0007669"/>
    <property type="project" value="InterPro"/>
</dbReference>
<feature type="domain" description="Fatty acid hydroxylase" evidence="15">
    <location>
        <begin position="7"/>
        <end position="142"/>
    </location>
</feature>
<dbReference type="AlphaFoldDB" id="A0A2S6GHX3"/>
<evidence type="ECO:0000256" key="4">
    <source>
        <dbReference type="ARBA" id="ARBA00022692"/>
    </source>
</evidence>
<name>A0A2S6GHX3_9PSEU</name>
<dbReference type="GO" id="GO:0080132">
    <property type="term" value="F:fatty acid 2-hydroxylase activity"/>
    <property type="evidence" value="ECO:0007669"/>
    <property type="project" value="InterPro"/>
</dbReference>
<keyword evidence="5" id="KW-0479">Metal-binding</keyword>
<comment type="cofactor">
    <cofactor evidence="1">
        <name>Zn(2+)</name>
        <dbReference type="ChEBI" id="CHEBI:29105"/>
    </cofactor>
</comment>
<sequence length="196" mass="22263">MALLGYFAAGVLTWTFLEWLLHGRLFHSRGLRNPFAKEHALHHADPLHMVGWPRKLIGVVFVVGVLVAILRLSLGDFEAAAFPCGLGFMYLVYESVHRVIHTRAPRTSYGRWLRLQHVQHHFHTPKRNFGVTSAVWDHVFRTHVPFTKPLAVPERLAMPWLLDPQSGGLADAYTQDYVLVRRVRDLPDSTTAASAQ</sequence>
<dbReference type="OrthoDB" id="5291370at2"/>